<evidence type="ECO:0000256" key="1">
    <source>
        <dbReference type="ARBA" id="ARBA00006484"/>
    </source>
</evidence>
<dbReference type="KEGG" id="spib:G8759_24615"/>
<dbReference type="InterPro" id="IPR036291">
    <property type="entry name" value="NAD(P)-bd_dom_sf"/>
</dbReference>
<dbReference type="Gene3D" id="3.40.50.720">
    <property type="entry name" value="NAD(P)-binding Rossmann-like Domain"/>
    <property type="match status" value="1"/>
</dbReference>
<dbReference type="PANTHER" id="PTHR43669">
    <property type="entry name" value="5-KETO-D-GLUCONATE 5-REDUCTASE"/>
    <property type="match status" value="1"/>
</dbReference>
<dbReference type="Proteomes" id="UP000501802">
    <property type="component" value="Chromosome"/>
</dbReference>
<accession>A0A6G9ATD4</accession>
<dbReference type="PANTHER" id="PTHR43669:SF3">
    <property type="entry name" value="ALCOHOL DEHYDROGENASE, PUTATIVE (AFU_ORTHOLOGUE AFUA_3G03445)-RELATED"/>
    <property type="match status" value="1"/>
</dbReference>
<comment type="similarity">
    <text evidence="1">Belongs to the short-chain dehydrogenases/reductases (SDR) family.</text>
</comment>
<sequence length="227" mass="24412">MKTVLVTGASGSLGTSLVEELHNDGYHIIATLGSAKEPGLFNHLPNVESYVVDLLDEDKIADFLARISDRPIHAAALLVGGFMAGSIGETDLTALDKMYRINFLTAFNLVKPLMTRFEAQGDGQFVFVGARPALVPEAGKNLFAYALSKSLIFELANLVNAQGKGNHISATVIVPSTIDTPINRQAMPDADPTKWVTPEAISKTIAFVLSDIGRTISEPILKLYNQS</sequence>
<evidence type="ECO:0000313" key="4">
    <source>
        <dbReference type="Proteomes" id="UP000501802"/>
    </source>
</evidence>
<protein>
    <submittedName>
        <fullName evidence="3">SDR family NAD(P)-dependent oxidoreductase</fullName>
    </submittedName>
</protein>
<organism evidence="3 4">
    <name type="scientific">Spirosoma aureum</name>
    <dbReference type="NCBI Taxonomy" id="2692134"/>
    <lineage>
        <taxon>Bacteria</taxon>
        <taxon>Pseudomonadati</taxon>
        <taxon>Bacteroidota</taxon>
        <taxon>Cytophagia</taxon>
        <taxon>Cytophagales</taxon>
        <taxon>Cytophagaceae</taxon>
        <taxon>Spirosoma</taxon>
    </lineage>
</organism>
<dbReference type="Pfam" id="PF00106">
    <property type="entry name" value="adh_short"/>
    <property type="match status" value="1"/>
</dbReference>
<dbReference type="PRINTS" id="PR00081">
    <property type="entry name" value="GDHRDH"/>
</dbReference>
<name>A0A6G9ATD4_9BACT</name>
<gene>
    <name evidence="3" type="ORF">G8759_24615</name>
</gene>
<dbReference type="SUPFAM" id="SSF51735">
    <property type="entry name" value="NAD(P)-binding Rossmann-fold domains"/>
    <property type="match status" value="1"/>
</dbReference>
<dbReference type="RefSeq" id="WP_167214079.1">
    <property type="nucleotide sequence ID" value="NZ_CP050063.1"/>
</dbReference>
<evidence type="ECO:0000313" key="3">
    <source>
        <dbReference type="EMBL" id="QIP15586.1"/>
    </source>
</evidence>
<dbReference type="GO" id="GO:0016491">
    <property type="term" value="F:oxidoreductase activity"/>
    <property type="evidence" value="ECO:0007669"/>
    <property type="project" value="UniProtKB-KW"/>
</dbReference>
<dbReference type="InterPro" id="IPR002347">
    <property type="entry name" value="SDR_fam"/>
</dbReference>
<keyword evidence="4" id="KW-1185">Reference proteome</keyword>
<evidence type="ECO:0000256" key="2">
    <source>
        <dbReference type="ARBA" id="ARBA00023002"/>
    </source>
</evidence>
<proteinExistence type="inferred from homology"/>
<dbReference type="EMBL" id="CP050063">
    <property type="protein sequence ID" value="QIP15586.1"/>
    <property type="molecule type" value="Genomic_DNA"/>
</dbReference>
<reference evidence="3 4" key="1">
    <citation type="submission" date="2020-03" db="EMBL/GenBank/DDBJ databases">
        <authorList>
            <person name="Kim M.K."/>
        </authorList>
    </citation>
    <scope>NUCLEOTIDE SEQUENCE [LARGE SCALE GENOMIC DNA]</scope>
    <source>
        <strain evidence="3 4">BT328</strain>
    </source>
</reference>
<dbReference type="AlphaFoldDB" id="A0A6G9ATD4"/>
<keyword evidence="2" id="KW-0560">Oxidoreductase</keyword>